<evidence type="ECO:0000256" key="8">
    <source>
        <dbReference type="ARBA" id="ARBA00022729"/>
    </source>
</evidence>
<feature type="signal peptide" evidence="15">
    <location>
        <begin position="1"/>
        <end position="22"/>
    </location>
</feature>
<dbReference type="GO" id="GO:0006508">
    <property type="term" value="P:proteolysis"/>
    <property type="evidence" value="ECO:0007669"/>
    <property type="project" value="UniProtKB-KW"/>
</dbReference>
<keyword evidence="6" id="KW-0812">Transmembrane</keyword>
<dbReference type="PROSITE" id="PS00131">
    <property type="entry name" value="CARBOXYPEPT_SER_SER"/>
    <property type="match status" value="1"/>
</dbReference>
<evidence type="ECO:0000256" key="15">
    <source>
        <dbReference type="RuleBase" id="RU361156"/>
    </source>
</evidence>
<evidence type="ECO:0000313" key="17">
    <source>
        <dbReference type="EMBL" id="CAG8514841.1"/>
    </source>
</evidence>
<dbReference type="PRINTS" id="PR00724">
    <property type="entry name" value="CRBOXYPTASEC"/>
</dbReference>
<evidence type="ECO:0000256" key="16">
    <source>
        <dbReference type="SAM" id="MobiDB-lite"/>
    </source>
</evidence>
<keyword evidence="12" id="KW-0472">Membrane</keyword>
<evidence type="ECO:0000256" key="12">
    <source>
        <dbReference type="ARBA" id="ARBA00023136"/>
    </source>
</evidence>
<dbReference type="EC" id="3.4.16.-" evidence="15"/>
<dbReference type="FunFam" id="3.40.50.1820:FF:000121">
    <property type="entry name" value="Carboxypeptidase D"/>
    <property type="match status" value="1"/>
</dbReference>
<evidence type="ECO:0000256" key="10">
    <source>
        <dbReference type="ARBA" id="ARBA00022989"/>
    </source>
</evidence>
<keyword evidence="7" id="KW-0053">Apoptosis</keyword>
<dbReference type="Gene3D" id="3.40.50.1820">
    <property type="entry name" value="alpha/beta hydrolase"/>
    <property type="match status" value="1"/>
</dbReference>
<name>A0A9N9A2Q7_9GLOM</name>
<dbReference type="PANTHER" id="PTHR11802:SF190">
    <property type="entry name" value="PHEROMONE-PROCESSING CARBOXYPEPTIDASE KEX1"/>
    <property type="match status" value="1"/>
</dbReference>
<feature type="compositionally biased region" description="Acidic residues" evidence="16">
    <location>
        <begin position="522"/>
        <end position="536"/>
    </location>
</feature>
<evidence type="ECO:0000256" key="6">
    <source>
        <dbReference type="ARBA" id="ARBA00022692"/>
    </source>
</evidence>
<comment type="caution">
    <text evidence="17">The sequence shown here is derived from an EMBL/GenBank/DDBJ whole genome shotgun (WGS) entry which is preliminary data.</text>
</comment>
<reference evidence="17" key="1">
    <citation type="submission" date="2021-06" db="EMBL/GenBank/DDBJ databases">
        <authorList>
            <person name="Kallberg Y."/>
            <person name="Tangrot J."/>
            <person name="Rosling A."/>
        </authorList>
    </citation>
    <scope>NUCLEOTIDE SEQUENCE</scope>
    <source>
        <strain evidence="17">BR232B</strain>
    </source>
</reference>
<dbReference type="SUPFAM" id="SSF53474">
    <property type="entry name" value="alpha/beta-Hydrolases"/>
    <property type="match status" value="1"/>
</dbReference>
<evidence type="ECO:0000256" key="2">
    <source>
        <dbReference type="ARBA" id="ARBA00004393"/>
    </source>
</evidence>
<evidence type="ECO:0000256" key="5">
    <source>
        <dbReference type="ARBA" id="ARBA00022670"/>
    </source>
</evidence>
<organism evidence="17 18">
    <name type="scientific">Paraglomus brasilianum</name>
    <dbReference type="NCBI Taxonomy" id="144538"/>
    <lineage>
        <taxon>Eukaryota</taxon>
        <taxon>Fungi</taxon>
        <taxon>Fungi incertae sedis</taxon>
        <taxon>Mucoromycota</taxon>
        <taxon>Glomeromycotina</taxon>
        <taxon>Glomeromycetes</taxon>
        <taxon>Paraglomerales</taxon>
        <taxon>Paraglomeraceae</taxon>
        <taxon>Paraglomus</taxon>
    </lineage>
</organism>
<evidence type="ECO:0000256" key="3">
    <source>
        <dbReference type="ARBA" id="ARBA00009431"/>
    </source>
</evidence>
<comment type="similarity">
    <text evidence="3 15">Belongs to the peptidase S10 family.</text>
</comment>
<gene>
    <name evidence="17" type="ORF">PBRASI_LOCUS3309</name>
</gene>
<evidence type="ECO:0000256" key="13">
    <source>
        <dbReference type="ARBA" id="ARBA00023180"/>
    </source>
</evidence>
<dbReference type="PANTHER" id="PTHR11802">
    <property type="entry name" value="SERINE PROTEASE FAMILY S10 SERINE CARBOXYPEPTIDASE"/>
    <property type="match status" value="1"/>
</dbReference>
<dbReference type="EMBL" id="CAJVPI010000294">
    <property type="protein sequence ID" value="CAG8514841.1"/>
    <property type="molecule type" value="Genomic_DNA"/>
</dbReference>
<dbReference type="GO" id="GO:0005802">
    <property type="term" value="C:trans-Golgi network"/>
    <property type="evidence" value="ECO:0007669"/>
    <property type="project" value="TreeGrafter"/>
</dbReference>
<evidence type="ECO:0000256" key="4">
    <source>
        <dbReference type="ARBA" id="ARBA00022645"/>
    </source>
</evidence>
<feature type="chain" id="PRO_5040536121" description="Carboxypeptidase" evidence="15">
    <location>
        <begin position="23"/>
        <end position="572"/>
    </location>
</feature>
<keyword evidence="10" id="KW-1133">Transmembrane helix</keyword>
<dbReference type="OrthoDB" id="443318at2759"/>
<evidence type="ECO:0000256" key="14">
    <source>
        <dbReference type="ARBA" id="ARBA00037042"/>
    </source>
</evidence>
<accession>A0A9N9A2Q7</accession>
<keyword evidence="13" id="KW-0325">Glycoprotein</keyword>
<keyword evidence="8 15" id="KW-0732">Signal</keyword>
<keyword evidence="4 15" id="KW-0121">Carboxypeptidase</keyword>
<sequence>MWNILVRSALFVLLALGVFVYGDPEDKRKSAADYYVRSLPGLSDDAGIVQHAGHILIDESINGNIFFWLIHNRHIAEKRKFVIWLNGGPGCSSMDGLFLEVGPWRMNADLTLRPEYGSWDMFANVLYVDQPVGTGFSTVDTNGYVSNMTQITDHFMKFLDEFFAVFPEYSRDEIYITGESYAGVYIPYFASAILKRNKKKTTQIDLIYDLKGIAIGNGWIDPVAQYEAYYSFADINGLIEGEAKEKVKKTLENCQRLQKTKVYIHEPDCEMILQDILDSTTKIEDGRKTCVNQYDIRLRDTYPACGMNWPNELKNITSYLRRPDVIGAINAHAKQEGWVECSGAVGTALDNDPSPPSVTLLPDILKDIPVLLFSGNKDLICNINGTQSMIDSLEWNGDTGFKGAVAADWHVNGTLVGDWKIARGLHLATIYDASHMVGYDRPAVATDMINRFLGFNYTYSDLGPPSSLGDDDHHLIELINTIYYSQRKYLNTKKNAGQPIKAVDYESNELEELVIETPLYDIGDEDEDHFGDSEDETDHRDVPSEVGTQPYKDDADNGSGDSDPQGLKRRSK</sequence>
<comment type="subcellular location">
    <subcellularLocation>
        <location evidence="2">Golgi apparatus</location>
        <location evidence="2">trans-Golgi network membrane</location>
        <topology evidence="2">Single-pass type I membrane protein</topology>
    </subcellularLocation>
</comment>
<keyword evidence="11" id="KW-0333">Golgi apparatus</keyword>
<evidence type="ECO:0000256" key="1">
    <source>
        <dbReference type="ARBA" id="ARBA00001003"/>
    </source>
</evidence>
<evidence type="ECO:0000256" key="11">
    <source>
        <dbReference type="ARBA" id="ARBA00023034"/>
    </source>
</evidence>
<keyword evidence="9 15" id="KW-0378">Hydrolase</keyword>
<dbReference type="GO" id="GO:0004185">
    <property type="term" value="F:serine-type carboxypeptidase activity"/>
    <property type="evidence" value="ECO:0007669"/>
    <property type="project" value="UniProtKB-UniRule"/>
</dbReference>
<evidence type="ECO:0000256" key="7">
    <source>
        <dbReference type="ARBA" id="ARBA00022703"/>
    </source>
</evidence>
<dbReference type="InterPro" id="IPR029058">
    <property type="entry name" value="AB_hydrolase_fold"/>
</dbReference>
<dbReference type="AlphaFoldDB" id="A0A9N9A2Q7"/>
<keyword evidence="5 15" id="KW-0645">Protease</keyword>
<keyword evidence="18" id="KW-1185">Reference proteome</keyword>
<dbReference type="InterPro" id="IPR018202">
    <property type="entry name" value="Ser_caboxypep_ser_AS"/>
</dbReference>
<evidence type="ECO:0000256" key="9">
    <source>
        <dbReference type="ARBA" id="ARBA00022801"/>
    </source>
</evidence>
<dbReference type="GO" id="GO:0006915">
    <property type="term" value="P:apoptotic process"/>
    <property type="evidence" value="ECO:0007669"/>
    <property type="project" value="UniProtKB-KW"/>
</dbReference>
<comment type="function">
    <text evidence="14">Protease with a carboxypeptidase B-like function involved in the C-terminal processing of the lysine and arginine residues from protein precursors. Promotes cell fusion and is involved in the programmed cell death.</text>
</comment>
<protein>
    <recommendedName>
        <fullName evidence="15">Carboxypeptidase</fullName>
        <ecNumber evidence="15">3.4.16.-</ecNumber>
    </recommendedName>
</protein>
<dbReference type="Pfam" id="PF00450">
    <property type="entry name" value="Peptidase_S10"/>
    <property type="match status" value="1"/>
</dbReference>
<comment type="catalytic activity">
    <reaction evidence="1">
        <text>Preferential release of a C-terminal arginine or lysine residue.</text>
        <dbReference type="EC" id="3.4.16.6"/>
    </reaction>
</comment>
<proteinExistence type="inferred from homology"/>
<dbReference type="Proteomes" id="UP000789739">
    <property type="component" value="Unassembled WGS sequence"/>
</dbReference>
<evidence type="ECO:0000313" key="18">
    <source>
        <dbReference type="Proteomes" id="UP000789739"/>
    </source>
</evidence>
<feature type="region of interest" description="Disordered" evidence="16">
    <location>
        <begin position="521"/>
        <end position="572"/>
    </location>
</feature>
<dbReference type="InterPro" id="IPR001563">
    <property type="entry name" value="Peptidase_S10"/>
</dbReference>